<sequence>MSPRAPSPPPRASICTDGARKDCFSGVLPAAGLGVVPTKQSIAEQARAKSTQASTREAERAMLQVLPHRELHRSGLKRAQAEAKMITESDVNTNPKSNTLTLMYVLNWEFSCKHPGISHPVVLACDQSHK</sequence>
<accession>A0A9P1C5M7</accession>
<evidence type="ECO:0000313" key="2">
    <source>
        <dbReference type="EMBL" id="CAL4772783.1"/>
    </source>
</evidence>
<gene>
    <name evidence="1" type="ORF">C1SCF055_LOCUS12915</name>
</gene>
<protein>
    <submittedName>
        <fullName evidence="1">Uncharacterized protein</fullName>
    </submittedName>
</protein>
<keyword evidence="3" id="KW-1185">Reference proteome</keyword>
<dbReference type="EMBL" id="CAMXCT010000993">
    <property type="protein sequence ID" value="CAI3985471.1"/>
    <property type="molecule type" value="Genomic_DNA"/>
</dbReference>
<organism evidence="1">
    <name type="scientific">Cladocopium goreaui</name>
    <dbReference type="NCBI Taxonomy" id="2562237"/>
    <lineage>
        <taxon>Eukaryota</taxon>
        <taxon>Sar</taxon>
        <taxon>Alveolata</taxon>
        <taxon>Dinophyceae</taxon>
        <taxon>Suessiales</taxon>
        <taxon>Symbiodiniaceae</taxon>
        <taxon>Cladocopium</taxon>
    </lineage>
</organism>
<proteinExistence type="predicted"/>
<dbReference type="Proteomes" id="UP001152797">
    <property type="component" value="Unassembled WGS sequence"/>
</dbReference>
<name>A0A9P1C5M7_9DINO</name>
<evidence type="ECO:0000313" key="1">
    <source>
        <dbReference type="EMBL" id="CAI3985471.1"/>
    </source>
</evidence>
<evidence type="ECO:0000313" key="3">
    <source>
        <dbReference type="Proteomes" id="UP001152797"/>
    </source>
</evidence>
<reference evidence="2 3" key="2">
    <citation type="submission" date="2024-05" db="EMBL/GenBank/DDBJ databases">
        <authorList>
            <person name="Chen Y."/>
            <person name="Shah S."/>
            <person name="Dougan E. K."/>
            <person name="Thang M."/>
            <person name="Chan C."/>
        </authorList>
    </citation>
    <scope>NUCLEOTIDE SEQUENCE [LARGE SCALE GENOMIC DNA]</scope>
</reference>
<dbReference type="EMBL" id="CAMXCT030000993">
    <property type="protein sequence ID" value="CAL4772783.1"/>
    <property type="molecule type" value="Genomic_DNA"/>
</dbReference>
<comment type="caution">
    <text evidence="1">The sequence shown here is derived from an EMBL/GenBank/DDBJ whole genome shotgun (WGS) entry which is preliminary data.</text>
</comment>
<reference evidence="1" key="1">
    <citation type="submission" date="2022-10" db="EMBL/GenBank/DDBJ databases">
        <authorList>
            <person name="Chen Y."/>
            <person name="Dougan E. K."/>
            <person name="Chan C."/>
            <person name="Rhodes N."/>
            <person name="Thang M."/>
        </authorList>
    </citation>
    <scope>NUCLEOTIDE SEQUENCE</scope>
</reference>
<dbReference type="EMBL" id="CAMXCT020000993">
    <property type="protein sequence ID" value="CAL1138846.1"/>
    <property type="molecule type" value="Genomic_DNA"/>
</dbReference>
<dbReference type="AlphaFoldDB" id="A0A9P1C5M7"/>